<feature type="region of interest" description="Disordered" evidence="1">
    <location>
        <begin position="289"/>
        <end position="460"/>
    </location>
</feature>
<evidence type="ECO:0000256" key="1">
    <source>
        <dbReference type="SAM" id="MobiDB-lite"/>
    </source>
</evidence>
<feature type="compositionally biased region" description="Basic and acidic residues" evidence="1">
    <location>
        <begin position="361"/>
        <end position="379"/>
    </location>
</feature>
<dbReference type="Proteomes" id="UP000574390">
    <property type="component" value="Unassembled WGS sequence"/>
</dbReference>
<name>A0A7J6R0Z8_PEROL</name>
<reference evidence="2 3" key="1">
    <citation type="submission" date="2020-04" db="EMBL/GenBank/DDBJ databases">
        <title>Perkinsus olseni comparative genomics.</title>
        <authorList>
            <person name="Bogema D.R."/>
        </authorList>
    </citation>
    <scope>NUCLEOTIDE SEQUENCE [LARGE SCALE GENOMIC DNA]</scope>
    <source>
        <strain evidence="2">ATCC PRA-205</strain>
    </source>
</reference>
<dbReference type="EMBL" id="JABANM010025667">
    <property type="protein sequence ID" value="KAF4714227.1"/>
    <property type="molecule type" value="Genomic_DNA"/>
</dbReference>
<evidence type="ECO:0000313" key="2">
    <source>
        <dbReference type="EMBL" id="KAF4714227.1"/>
    </source>
</evidence>
<evidence type="ECO:0000313" key="3">
    <source>
        <dbReference type="Proteomes" id="UP000574390"/>
    </source>
</evidence>
<accession>A0A7J6R0Z8</accession>
<organism evidence="2 3">
    <name type="scientific">Perkinsus olseni</name>
    <name type="common">Perkinsus atlanticus</name>
    <dbReference type="NCBI Taxonomy" id="32597"/>
    <lineage>
        <taxon>Eukaryota</taxon>
        <taxon>Sar</taxon>
        <taxon>Alveolata</taxon>
        <taxon>Perkinsozoa</taxon>
        <taxon>Perkinsea</taxon>
        <taxon>Perkinsida</taxon>
        <taxon>Perkinsidae</taxon>
        <taxon>Perkinsus</taxon>
    </lineage>
</organism>
<protein>
    <submittedName>
        <fullName evidence="2">Uncharacterized protein</fullName>
    </submittedName>
</protein>
<feature type="compositionally biased region" description="Polar residues" evidence="1">
    <location>
        <begin position="314"/>
        <end position="327"/>
    </location>
</feature>
<feature type="non-terminal residue" evidence="2">
    <location>
        <position position="1"/>
    </location>
</feature>
<sequence length="555" mass="63549">APTMILRQHGSTVKRPWSRLSPLLKTDPLLEDNYHCDQLDDVLRRRDIEPCNNWQRDRGVHRSFLWTSTTGLCLVYVLLYEVKKYLTYYVTTRLYDFILFNTYTVTVRISTTEIYRYLRADDSRRCTREVTAAVVMDAARQSSDDNDKMYRVVLVPSRTTSLLLGSSQFVHDFMDPDGLVFRPLLDRQLTTPHRRNNRMLYIDDAVDDLAMAGDYGNYILRLNLRAFDDLALYINYPYDFICLKTLLFIMSAPAGGFGVNNNINNNHGNRGGDDHDDLQDVWLEDDHNQNEQAPAASAGRVPGLRPRHAPPNLRPQQGSSNVPQGSSRPYGDTYYLPGLRVNGGGHNSRFATTGLPPTLADGRDNDGGRRRLRHTRGDFLDGTGDSDTSGPRSDRHEPRNRRGRQRRGSTDSDDSQLSRPLRRRQRRPTSNLSNSSHGPHGQYHRHKRHGTSNEYSLTSGTYFTPPQRATTTFNWCHGCDGRHCLAPITVKDFDTMQNVIRTLNPDKKFSGANDVRAGTTWVAEMYYHTEGHPDVVRYLWFKKYTSPRVWNEITS</sequence>
<feature type="compositionally biased region" description="Basic residues" evidence="1">
    <location>
        <begin position="398"/>
        <end position="407"/>
    </location>
</feature>
<gene>
    <name evidence="2" type="ORF">FOZ62_031692</name>
</gene>
<feature type="non-terminal residue" evidence="2">
    <location>
        <position position="555"/>
    </location>
</feature>
<comment type="caution">
    <text evidence="2">The sequence shown here is derived from an EMBL/GenBank/DDBJ whole genome shotgun (WGS) entry which is preliminary data.</text>
</comment>
<proteinExistence type="predicted"/>
<dbReference type="AlphaFoldDB" id="A0A7J6R0Z8"/>